<proteinExistence type="predicted"/>
<feature type="domain" description="GGDEF" evidence="4">
    <location>
        <begin position="254"/>
        <end position="384"/>
    </location>
</feature>
<dbReference type="PANTHER" id="PTHR45138:SF9">
    <property type="entry name" value="DIGUANYLATE CYCLASE DGCM-RELATED"/>
    <property type="match status" value="1"/>
</dbReference>
<organism evidence="5 6">
    <name type="scientific">Massilia terrae</name>
    <dbReference type="NCBI Taxonomy" id="1811224"/>
    <lineage>
        <taxon>Bacteria</taxon>
        <taxon>Pseudomonadati</taxon>
        <taxon>Pseudomonadota</taxon>
        <taxon>Betaproteobacteria</taxon>
        <taxon>Burkholderiales</taxon>
        <taxon>Oxalobacteraceae</taxon>
        <taxon>Telluria group</taxon>
        <taxon>Massilia</taxon>
    </lineage>
</organism>
<dbReference type="EMBL" id="JANUGU010000004">
    <property type="protein sequence ID" value="MCS0659318.1"/>
    <property type="molecule type" value="Genomic_DNA"/>
</dbReference>
<dbReference type="Proteomes" id="UP001204621">
    <property type="component" value="Unassembled WGS sequence"/>
</dbReference>
<feature type="transmembrane region" description="Helical" evidence="3">
    <location>
        <begin position="35"/>
        <end position="53"/>
    </location>
</feature>
<feature type="transmembrane region" description="Helical" evidence="3">
    <location>
        <begin position="59"/>
        <end position="80"/>
    </location>
</feature>
<dbReference type="SMART" id="SM00267">
    <property type="entry name" value="GGDEF"/>
    <property type="match status" value="1"/>
</dbReference>
<dbReference type="PANTHER" id="PTHR45138">
    <property type="entry name" value="REGULATORY COMPONENTS OF SENSORY TRANSDUCTION SYSTEM"/>
    <property type="match status" value="1"/>
</dbReference>
<evidence type="ECO:0000313" key="5">
    <source>
        <dbReference type="EMBL" id="MCS0659318.1"/>
    </source>
</evidence>
<name>A0ABT2D1T5_9BURK</name>
<dbReference type="InterPro" id="IPR043128">
    <property type="entry name" value="Rev_trsase/Diguanyl_cyclase"/>
</dbReference>
<evidence type="ECO:0000256" key="3">
    <source>
        <dbReference type="SAM" id="Phobius"/>
    </source>
</evidence>
<dbReference type="CDD" id="cd01949">
    <property type="entry name" value="GGDEF"/>
    <property type="match status" value="1"/>
</dbReference>
<protein>
    <recommendedName>
        <fullName evidence="1">diguanylate cyclase</fullName>
        <ecNumber evidence="1">2.7.7.65</ecNumber>
    </recommendedName>
</protein>
<reference evidence="5 6" key="1">
    <citation type="submission" date="2022-08" db="EMBL/GenBank/DDBJ databases">
        <title>Reclassification of Massilia species as members of the genera Telluria, Duganella, Pseudoduganella, Mokoshia gen. nov. and Zemynaea gen. nov. using orthogonal and non-orthogonal genome-based approaches.</title>
        <authorList>
            <person name="Bowman J.P."/>
        </authorList>
    </citation>
    <scope>NUCLEOTIDE SEQUENCE [LARGE SCALE GENOMIC DNA]</scope>
    <source>
        <strain evidence="5 6">JCM 31606</strain>
    </source>
</reference>
<dbReference type="InterPro" id="IPR050469">
    <property type="entry name" value="Diguanylate_Cyclase"/>
</dbReference>
<dbReference type="SUPFAM" id="SSF55073">
    <property type="entry name" value="Nucleotide cyclase"/>
    <property type="match status" value="1"/>
</dbReference>
<comment type="catalytic activity">
    <reaction evidence="2">
        <text>2 GTP = 3',3'-c-di-GMP + 2 diphosphate</text>
        <dbReference type="Rhea" id="RHEA:24898"/>
        <dbReference type="ChEBI" id="CHEBI:33019"/>
        <dbReference type="ChEBI" id="CHEBI:37565"/>
        <dbReference type="ChEBI" id="CHEBI:58805"/>
        <dbReference type="EC" id="2.7.7.65"/>
    </reaction>
</comment>
<gene>
    <name evidence="5" type="ORF">NX778_14705</name>
</gene>
<feature type="transmembrane region" description="Helical" evidence="3">
    <location>
        <begin position="190"/>
        <end position="212"/>
    </location>
</feature>
<keyword evidence="6" id="KW-1185">Reference proteome</keyword>
<dbReference type="PROSITE" id="PS50887">
    <property type="entry name" value="GGDEF"/>
    <property type="match status" value="1"/>
</dbReference>
<keyword evidence="3" id="KW-0472">Membrane</keyword>
<evidence type="ECO:0000259" key="4">
    <source>
        <dbReference type="PROSITE" id="PS50887"/>
    </source>
</evidence>
<evidence type="ECO:0000256" key="2">
    <source>
        <dbReference type="ARBA" id="ARBA00034247"/>
    </source>
</evidence>
<comment type="caution">
    <text evidence="5">The sequence shown here is derived from an EMBL/GenBank/DDBJ whole genome shotgun (WGS) entry which is preliminary data.</text>
</comment>
<dbReference type="InterPro" id="IPR000160">
    <property type="entry name" value="GGDEF_dom"/>
</dbReference>
<evidence type="ECO:0000256" key="1">
    <source>
        <dbReference type="ARBA" id="ARBA00012528"/>
    </source>
</evidence>
<dbReference type="Gene3D" id="3.30.70.270">
    <property type="match status" value="1"/>
</dbReference>
<evidence type="ECO:0000313" key="6">
    <source>
        <dbReference type="Proteomes" id="UP001204621"/>
    </source>
</evidence>
<dbReference type="RefSeq" id="WP_258812499.1">
    <property type="nucleotide sequence ID" value="NZ_JANUGU010000004.1"/>
</dbReference>
<dbReference type="NCBIfam" id="TIGR00254">
    <property type="entry name" value="GGDEF"/>
    <property type="match status" value="1"/>
</dbReference>
<accession>A0ABT2D1T5</accession>
<dbReference type="Pfam" id="PF00990">
    <property type="entry name" value="GGDEF"/>
    <property type="match status" value="1"/>
</dbReference>
<keyword evidence="3" id="KW-1133">Transmembrane helix</keyword>
<dbReference type="EC" id="2.7.7.65" evidence="1"/>
<feature type="transmembrane region" description="Helical" evidence="3">
    <location>
        <begin position="6"/>
        <end position="26"/>
    </location>
</feature>
<sequence>MLSTQLVFLIGALLCALTFFVLYGLAASRVAGADCVRWAALLGAAGNLLYAFGRALPPLLAYEAANAVYAAATAVLVAGFRLLFRRSVHAKGLSASVLVLAVLVAYFHYVHDSFFGRSVVVSLYQVMAMGVIGHTLLRARRQWHKPYYVKAFILAVCLLTAAGHLGRIGWQYVAPGPINPTSLLQPAPSSIFFLGAFCVSLPALAFGGLLLVHRRIVATVEEAANRDFLTGALSRRAFFKLGEREVAVAGRTHRPLALLLIDFDNFKPINDKLGHEAGDKALIAFVRRAESVLRTTDFLGRVGGDEFAVLMPEADLAAAANAGERLKKRIEATREGDPLAGVTLSIGAALWQERDSLKELMKRADTALYRAKANGRNCVMTESALAN</sequence>
<dbReference type="InterPro" id="IPR029787">
    <property type="entry name" value="Nucleotide_cyclase"/>
</dbReference>
<feature type="transmembrane region" description="Helical" evidence="3">
    <location>
        <begin position="149"/>
        <end position="170"/>
    </location>
</feature>
<feature type="transmembrane region" description="Helical" evidence="3">
    <location>
        <begin position="92"/>
        <end position="109"/>
    </location>
</feature>
<feature type="transmembrane region" description="Helical" evidence="3">
    <location>
        <begin position="115"/>
        <end position="137"/>
    </location>
</feature>
<keyword evidence="3" id="KW-0812">Transmembrane</keyword>